<dbReference type="AlphaFoldDB" id="A0A0K2VCZ7"/>
<evidence type="ECO:0000256" key="4">
    <source>
        <dbReference type="ARBA" id="ARBA00022989"/>
    </source>
</evidence>
<protein>
    <recommendedName>
        <fullName evidence="6">Choline transporter-like protein</fullName>
    </recommendedName>
</protein>
<dbReference type="PANTHER" id="PTHR12385:SF96">
    <property type="entry name" value="CHOLINE TRANSPORTER-LIKE PROTEIN"/>
    <property type="match status" value="1"/>
</dbReference>
<reference evidence="7" key="1">
    <citation type="submission" date="2014-05" db="EMBL/GenBank/DDBJ databases">
        <authorList>
            <person name="Chronopoulou M."/>
        </authorList>
    </citation>
    <scope>NUCLEOTIDE SEQUENCE</scope>
    <source>
        <tissue evidence="7">Whole organism</tissue>
    </source>
</reference>
<sequence>YILLRYHLGSVALGSFIIALIKFIRAIVTYFQEAYESMNSGTMKDIIRSCFCCCQCLLWLFEKVIKFINRQAYIEMSIHGYYFCKAAKRAFSITYSNILRIMTINMVGDFVLFLTKLGIVAPTVLCGLHMINKDSSHEWISRHIWAPVGLGGIFSYIIACCFISVYEMAIDTTFICFCEDCEMNNGESKPYFMNVSLMNFVSGNSAKSGKRRSKSITEVRPI</sequence>
<feature type="non-terminal residue" evidence="7">
    <location>
        <position position="1"/>
    </location>
</feature>
<dbReference type="OrthoDB" id="420519at2759"/>
<dbReference type="PANTHER" id="PTHR12385">
    <property type="entry name" value="CHOLINE TRANSPORTER-LIKE (SLC FAMILY 44)"/>
    <property type="match status" value="1"/>
</dbReference>
<evidence type="ECO:0000256" key="5">
    <source>
        <dbReference type="ARBA" id="ARBA00023136"/>
    </source>
</evidence>
<dbReference type="GO" id="GO:0022857">
    <property type="term" value="F:transmembrane transporter activity"/>
    <property type="evidence" value="ECO:0007669"/>
    <property type="project" value="UniProtKB-UniRule"/>
</dbReference>
<dbReference type="InterPro" id="IPR007603">
    <property type="entry name" value="Choline_transptr-like"/>
</dbReference>
<dbReference type="Pfam" id="PF04515">
    <property type="entry name" value="Choline_transpo"/>
    <property type="match status" value="1"/>
</dbReference>
<feature type="transmembrane region" description="Helical" evidence="6">
    <location>
        <begin position="6"/>
        <end position="28"/>
    </location>
</feature>
<evidence type="ECO:0000256" key="1">
    <source>
        <dbReference type="ARBA" id="ARBA00004141"/>
    </source>
</evidence>
<accession>A0A0K2VCZ7</accession>
<dbReference type="GO" id="GO:0005886">
    <property type="term" value="C:plasma membrane"/>
    <property type="evidence" value="ECO:0007669"/>
    <property type="project" value="UniProtKB-SubCell"/>
</dbReference>
<evidence type="ECO:0000256" key="2">
    <source>
        <dbReference type="ARBA" id="ARBA00007168"/>
    </source>
</evidence>
<feature type="transmembrane region" description="Helical" evidence="6">
    <location>
        <begin position="110"/>
        <end position="132"/>
    </location>
</feature>
<evidence type="ECO:0000313" key="7">
    <source>
        <dbReference type="EMBL" id="CDW48388.1"/>
    </source>
</evidence>
<evidence type="ECO:0000256" key="3">
    <source>
        <dbReference type="ARBA" id="ARBA00022692"/>
    </source>
</evidence>
<dbReference type="EMBL" id="HACA01031027">
    <property type="protein sequence ID" value="CDW48388.1"/>
    <property type="molecule type" value="Transcribed_RNA"/>
</dbReference>
<proteinExistence type="inferred from homology"/>
<organism evidence="7">
    <name type="scientific">Lepeophtheirus salmonis</name>
    <name type="common">Salmon louse</name>
    <name type="synonym">Caligus salmonis</name>
    <dbReference type="NCBI Taxonomy" id="72036"/>
    <lineage>
        <taxon>Eukaryota</taxon>
        <taxon>Metazoa</taxon>
        <taxon>Ecdysozoa</taxon>
        <taxon>Arthropoda</taxon>
        <taxon>Crustacea</taxon>
        <taxon>Multicrustacea</taxon>
        <taxon>Hexanauplia</taxon>
        <taxon>Copepoda</taxon>
        <taxon>Siphonostomatoida</taxon>
        <taxon>Caligidae</taxon>
        <taxon>Lepeophtheirus</taxon>
    </lineage>
</organism>
<keyword evidence="4 6" id="KW-1133">Transmembrane helix</keyword>
<comment type="function">
    <text evidence="6">Choline transporter.</text>
</comment>
<keyword evidence="3 6" id="KW-0812">Transmembrane</keyword>
<evidence type="ECO:0000256" key="6">
    <source>
        <dbReference type="RuleBase" id="RU368066"/>
    </source>
</evidence>
<comment type="subcellular location">
    <subcellularLocation>
        <location evidence="6">Cell membrane</location>
        <topology evidence="6">Multi-pass membrane protein</topology>
    </subcellularLocation>
    <subcellularLocation>
        <location evidence="1">Membrane</location>
        <topology evidence="1">Multi-pass membrane protein</topology>
    </subcellularLocation>
</comment>
<comment type="similarity">
    <text evidence="2 6">Belongs to the CTL (choline transporter-like) family.</text>
</comment>
<keyword evidence="5 6" id="KW-0472">Membrane</keyword>
<name>A0A0K2VCZ7_LEPSM</name>
<feature type="transmembrane region" description="Helical" evidence="6">
    <location>
        <begin position="144"/>
        <end position="166"/>
    </location>
</feature>
<comment type="caution">
    <text evidence="6">Lacks conserved residue(s) required for the propagation of feature annotation.</text>
</comment>